<evidence type="ECO:0000313" key="3">
    <source>
        <dbReference type="Proteomes" id="UP000178895"/>
    </source>
</evidence>
<reference evidence="2 3" key="1">
    <citation type="journal article" date="2016" name="Nat. Commun.">
        <title>Thousands of microbial genomes shed light on interconnected biogeochemical processes in an aquifer system.</title>
        <authorList>
            <person name="Anantharaman K."/>
            <person name="Brown C.T."/>
            <person name="Hug L.A."/>
            <person name="Sharon I."/>
            <person name="Castelle C.J."/>
            <person name="Probst A.J."/>
            <person name="Thomas B.C."/>
            <person name="Singh A."/>
            <person name="Wilkins M.J."/>
            <person name="Karaoz U."/>
            <person name="Brodie E.L."/>
            <person name="Williams K.H."/>
            <person name="Hubbard S.S."/>
            <person name="Banfield J.F."/>
        </authorList>
    </citation>
    <scope>NUCLEOTIDE SEQUENCE [LARGE SCALE GENOMIC DNA]</scope>
</reference>
<dbReference type="Proteomes" id="UP000178895">
    <property type="component" value="Unassembled WGS sequence"/>
</dbReference>
<evidence type="ECO:0000256" key="1">
    <source>
        <dbReference type="SAM" id="Phobius"/>
    </source>
</evidence>
<evidence type="ECO:0000313" key="2">
    <source>
        <dbReference type="EMBL" id="OGH89302.1"/>
    </source>
</evidence>
<proteinExistence type="predicted"/>
<gene>
    <name evidence="2" type="ORF">A2469_01010</name>
</gene>
<keyword evidence="1" id="KW-0472">Membrane</keyword>
<keyword evidence="1" id="KW-0812">Transmembrane</keyword>
<sequence>MRKEHEQAMNELIGRHFLSKILDIFAILLLLVVIVIIIKLFTRSLFEGFVSAIVGFWLIKYVSKKRNDDLFSKFQGWF</sequence>
<name>A0A1F6NZE7_9BACT</name>
<organism evidence="2 3">
    <name type="scientific">Candidatus Magasanikbacteria bacterium RIFOXYC2_FULL_40_16</name>
    <dbReference type="NCBI Taxonomy" id="1798703"/>
    <lineage>
        <taxon>Bacteria</taxon>
        <taxon>Candidatus Magasanikiibacteriota</taxon>
    </lineage>
</organism>
<feature type="transmembrane region" description="Helical" evidence="1">
    <location>
        <begin position="44"/>
        <end position="63"/>
    </location>
</feature>
<protein>
    <recommendedName>
        <fullName evidence="4">RDD domain-containing protein</fullName>
    </recommendedName>
</protein>
<accession>A0A1F6NZE7</accession>
<dbReference type="EMBL" id="MFQY01000057">
    <property type="protein sequence ID" value="OGH89302.1"/>
    <property type="molecule type" value="Genomic_DNA"/>
</dbReference>
<evidence type="ECO:0008006" key="4">
    <source>
        <dbReference type="Google" id="ProtNLM"/>
    </source>
</evidence>
<feature type="transmembrane region" description="Helical" evidence="1">
    <location>
        <begin position="21"/>
        <end position="38"/>
    </location>
</feature>
<dbReference type="AlphaFoldDB" id="A0A1F6NZE7"/>
<keyword evidence="1" id="KW-1133">Transmembrane helix</keyword>
<comment type="caution">
    <text evidence="2">The sequence shown here is derived from an EMBL/GenBank/DDBJ whole genome shotgun (WGS) entry which is preliminary data.</text>
</comment>